<feature type="chain" id="PRO_5012640688" description="Translation initiation factor IF-2" evidence="2">
    <location>
        <begin position="24"/>
        <end position="176"/>
    </location>
</feature>
<accession>A0A1V2H7G1</accession>
<dbReference type="AlphaFoldDB" id="A0A1V2H7G1"/>
<feature type="compositionally biased region" description="Low complexity" evidence="1">
    <location>
        <begin position="37"/>
        <end position="48"/>
    </location>
</feature>
<evidence type="ECO:0000256" key="1">
    <source>
        <dbReference type="SAM" id="MobiDB-lite"/>
    </source>
</evidence>
<sequence>MRPFAAAAVALTAALLASGAALAQGSILNGPRDPAFGNQGYGNQAPPQGYGGQGYNPRGYGAQGYGAQGYRPQPFQEQQGGRTNYYGADGRLQGSTERSAGGGVLRSYDADGRYLGRQDIPRGQGMPGRPTQPGNGNQPGVQVYVDPGPLMTQPPAQPQDPAPRHNTPWFGDRNRR</sequence>
<comment type="caution">
    <text evidence="3">The sequence shown here is derived from an EMBL/GenBank/DDBJ whole genome shotgun (WGS) entry which is preliminary data.</text>
</comment>
<dbReference type="EMBL" id="MLCO01000015">
    <property type="protein sequence ID" value="ONG58716.1"/>
    <property type="molecule type" value="Genomic_DNA"/>
</dbReference>
<evidence type="ECO:0000313" key="3">
    <source>
        <dbReference type="EMBL" id="ONG58716.1"/>
    </source>
</evidence>
<proteinExistence type="predicted"/>
<dbReference type="RefSeq" id="WP_076955773.1">
    <property type="nucleotide sequence ID" value="NZ_MLCO01000015.1"/>
</dbReference>
<protein>
    <recommendedName>
        <fullName evidence="5">Translation initiation factor IF-2</fullName>
    </recommendedName>
</protein>
<feature type="compositionally biased region" description="Basic and acidic residues" evidence="1">
    <location>
        <begin position="108"/>
        <end position="120"/>
    </location>
</feature>
<evidence type="ECO:0000313" key="4">
    <source>
        <dbReference type="Proteomes" id="UP000188879"/>
    </source>
</evidence>
<keyword evidence="2" id="KW-0732">Signal</keyword>
<organism evidence="3 4">
    <name type="scientific">Teichococcus deserti</name>
    <dbReference type="NCBI Taxonomy" id="1817963"/>
    <lineage>
        <taxon>Bacteria</taxon>
        <taxon>Pseudomonadati</taxon>
        <taxon>Pseudomonadota</taxon>
        <taxon>Alphaproteobacteria</taxon>
        <taxon>Acetobacterales</taxon>
        <taxon>Roseomonadaceae</taxon>
        <taxon>Roseomonas</taxon>
    </lineage>
</organism>
<feature type="region of interest" description="Disordered" evidence="1">
    <location>
        <begin position="34"/>
        <end position="176"/>
    </location>
</feature>
<feature type="signal peptide" evidence="2">
    <location>
        <begin position="1"/>
        <end position="23"/>
    </location>
</feature>
<gene>
    <name evidence="3" type="ORF">BKE38_02355</name>
</gene>
<evidence type="ECO:0008006" key="5">
    <source>
        <dbReference type="Google" id="ProtNLM"/>
    </source>
</evidence>
<reference evidence="3 4" key="1">
    <citation type="submission" date="2016-10" db="EMBL/GenBank/DDBJ databases">
        <title>Draft Genome sequence of Roseomonas sp. strain M3.</title>
        <authorList>
            <person name="Subhash Y."/>
            <person name="Lee S."/>
        </authorList>
    </citation>
    <scope>NUCLEOTIDE SEQUENCE [LARGE SCALE GENOMIC DNA]</scope>
    <source>
        <strain evidence="3 4">M3</strain>
    </source>
</reference>
<dbReference type="Proteomes" id="UP000188879">
    <property type="component" value="Unassembled WGS sequence"/>
</dbReference>
<name>A0A1V2H7G1_9PROT</name>
<keyword evidence="4" id="KW-1185">Reference proteome</keyword>
<dbReference type="OrthoDB" id="7281586at2"/>
<evidence type="ECO:0000256" key="2">
    <source>
        <dbReference type="SAM" id="SignalP"/>
    </source>
</evidence>